<feature type="compositionally biased region" description="Basic and acidic residues" evidence="10">
    <location>
        <begin position="183"/>
        <end position="210"/>
    </location>
</feature>
<keyword evidence="4 9" id="KW-0863">Zinc-finger</keyword>
<comment type="subcellular location">
    <subcellularLocation>
        <location evidence="1">Nucleus</location>
    </subcellularLocation>
</comment>
<dbReference type="InterPro" id="IPR024610">
    <property type="entry name" value="ING_N_histone-binding"/>
</dbReference>
<evidence type="ECO:0000256" key="4">
    <source>
        <dbReference type="ARBA" id="ARBA00022771"/>
    </source>
</evidence>
<evidence type="ECO:0000256" key="1">
    <source>
        <dbReference type="ARBA" id="ARBA00004123"/>
    </source>
</evidence>
<feature type="site" description="Histone H3K4me3 binding" evidence="7">
    <location>
        <position position="919"/>
    </location>
</feature>
<feature type="site" description="Histone H3K4me3 binding" evidence="7">
    <location>
        <position position="908"/>
    </location>
</feature>
<evidence type="ECO:0000313" key="12">
    <source>
        <dbReference type="EMBL" id="KAF2128733.1"/>
    </source>
</evidence>
<feature type="binding site" evidence="8">
    <location>
        <position position="909"/>
    </location>
    <ligand>
        <name>Zn(2+)</name>
        <dbReference type="ChEBI" id="CHEBI:29105"/>
        <label>1</label>
    </ligand>
</feature>
<name>A0A6A6ABX7_9PLEO</name>
<dbReference type="GO" id="GO:0006355">
    <property type="term" value="P:regulation of DNA-templated transcription"/>
    <property type="evidence" value="ECO:0007669"/>
    <property type="project" value="TreeGrafter"/>
</dbReference>
<proteinExistence type="inferred from homology"/>
<keyword evidence="13" id="KW-1185">Reference proteome</keyword>
<feature type="region of interest" description="Disordered" evidence="10">
    <location>
        <begin position="125"/>
        <end position="155"/>
    </location>
</feature>
<evidence type="ECO:0000256" key="6">
    <source>
        <dbReference type="ARBA" id="ARBA00023242"/>
    </source>
</evidence>
<feature type="site" description="Histone H3K4me3 binding" evidence="7">
    <location>
        <position position="930"/>
    </location>
</feature>
<feature type="compositionally biased region" description="Basic and acidic residues" evidence="10">
    <location>
        <begin position="605"/>
        <end position="615"/>
    </location>
</feature>
<feature type="domain" description="PHD-type" evidence="11">
    <location>
        <begin position="906"/>
        <end position="956"/>
    </location>
</feature>
<dbReference type="GO" id="GO:0005634">
    <property type="term" value="C:nucleus"/>
    <property type="evidence" value="ECO:0007669"/>
    <property type="project" value="UniProtKB-SubCell"/>
</dbReference>
<feature type="compositionally biased region" description="Pro residues" evidence="10">
    <location>
        <begin position="129"/>
        <end position="147"/>
    </location>
</feature>
<feature type="compositionally biased region" description="Basic and acidic residues" evidence="10">
    <location>
        <begin position="369"/>
        <end position="380"/>
    </location>
</feature>
<dbReference type="InterPro" id="IPR011011">
    <property type="entry name" value="Znf_FYVE_PHD"/>
</dbReference>
<dbReference type="OrthoDB" id="5411773at2759"/>
<dbReference type="Gene3D" id="6.10.140.1740">
    <property type="match status" value="1"/>
</dbReference>
<dbReference type="RefSeq" id="XP_033523122.1">
    <property type="nucleotide sequence ID" value="XM_033672413.1"/>
</dbReference>
<feature type="compositionally biased region" description="Basic residues" evidence="10">
    <location>
        <begin position="876"/>
        <end position="886"/>
    </location>
</feature>
<evidence type="ECO:0000256" key="7">
    <source>
        <dbReference type="PIRSR" id="PIRSR628651-50"/>
    </source>
</evidence>
<dbReference type="GO" id="GO:0004402">
    <property type="term" value="F:histone acetyltransferase activity"/>
    <property type="evidence" value="ECO:0007669"/>
    <property type="project" value="TreeGrafter"/>
</dbReference>
<feature type="compositionally biased region" description="Low complexity" evidence="10">
    <location>
        <begin position="726"/>
        <end position="741"/>
    </location>
</feature>
<dbReference type="InterPro" id="IPR013083">
    <property type="entry name" value="Znf_RING/FYVE/PHD"/>
</dbReference>
<keyword evidence="6" id="KW-0539">Nucleus</keyword>
<feature type="binding site" evidence="8">
    <location>
        <position position="953"/>
    </location>
    <ligand>
        <name>Zn(2+)</name>
        <dbReference type="ChEBI" id="CHEBI:29105"/>
        <label>2</label>
    </ligand>
</feature>
<dbReference type="AlphaFoldDB" id="A0A6A6ABX7"/>
<keyword evidence="5 8" id="KW-0862">Zinc</keyword>
<dbReference type="Pfam" id="PF00628">
    <property type="entry name" value="PHD"/>
    <property type="match status" value="1"/>
</dbReference>
<protein>
    <recommendedName>
        <fullName evidence="11">PHD-type domain-containing protein</fullName>
    </recommendedName>
</protein>
<dbReference type="PROSITE" id="PS01359">
    <property type="entry name" value="ZF_PHD_1"/>
    <property type="match status" value="1"/>
</dbReference>
<feature type="binding site" evidence="8">
    <location>
        <position position="935"/>
    </location>
    <ligand>
        <name>Zn(2+)</name>
        <dbReference type="ChEBI" id="CHEBI:29105"/>
        <label>1</label>
    </ligand>
</feature>
<feature type="binding site" evidence="8">
    <location>
        <position position="922"/>
    </location>
    <ligand>
        <name>Zn(2+)</name>
        <dbReference type="ChEBI" id="CHEBI:29105"/>
        <label>2</label>
    </ligand>
</feature>
<dbReference type="EMBL" id="ML977507">
    <property type="protein sequence ID" value="KAF2128733.1"/>
    <property type="molecule type" value="Genomic_DNA"/>
</dbReference>
<dbReference type="SMART" id="SM00249">
    <property type="entry name" value="PHD"/>
    <property type="match status" value="1"/>
</dbReference>
<dbReference type="SUPFAM" id="SSF57903">
    <property type="entry name" value="FYVE/PHD zinc finger"/>
    <property type="match status" value="1"/>
</dbReference>
<feature type="compositionally biased region" description="Basic residues" evidence="10">
    <location>
        <begin position="422"/>
        <end position="436"/>
    </location>
</feature>
<dbReference type="InterPro" id="IPR019786">
    <property type="entry name" value="Zinc_finger_PHD-type_CS"/>
</dbReference>
<feature type="region of interest" description="Disordered" evidence="10">
    <location>
        <begin position="168"/>
        <end position="219"/>
    </location>
</feature>
<comment type="similarity">
    <text evidence="2">Belongs to the ING family.</text>
</comment>
<evidence type="ECO:0000256" key="3">
    <source>
        <dbReference type="ARBA" id="ARBA00022723"/>
    </source>
</evidence>
<feature type="region of interest" description="Disordered" evidence="10">
    <location>
        <begin position="364"/>
        <end position="389"/>
    </location>
</feature>
<dbReference type="GO" id="GO:0000123">
    <property type="term" value="C:histone acetyltransferase complex"/>
    <property type="evidence" value="ECO:0007669"/>
    <property type="project" value="TreeGrafter"/>
</dbReference>
<dbReference type="InterPro" id="IPR019787">
    <property type="entry name" value="Znf_PHD-finger"/>
</dbReference>
<feature type="compositionally biased region" description="Acidic residues" evidence="10">
    <location>
        <begin position="889"/>
        <end position="898"/>
    </location>
</feature>
<dbReference type="PANTHER" id="PTHR10333">
    <property type="entry name" value="INHIBITOR OF GROWTH PROTEIN"/>
    <property type="match status" value="1"/>
</dbReference>
<dbReference type="InterPro" id="IPR001965">
    <property type="entry name" value="Znf_PHD"/>
</dbReference>
<dbReference type="SMART" id="SM01408">
    <property type="entry name" value="ING"/>
    <property type="match status" value="1"/>
</dbReference>
<evidence type="ECO:0000256" key="9">
    <source>
        <dbReference type="PROSITE-ProRule" id="PRU00146"/>
    </source>
</evidence>
<feature type="compositionally biased region" description="Low complexity" evidence="10">
    <location>
        <begin position="657"/>
        <end position="675"/>
    </location>
</feature>
<reference evidence="12" key="1">
    <citation type="journal article" date="2020" name="Stud. Mycol.">
        <title>101 Dothideomycetes genomes: a test case for predicting lifestyles and emergence of pathogens.</title>
        <authorList>
            <person name="Haridas S."/>
            <person name="Albert R."/>
            <person name="Binder M."/>
            <person name="Bloem J."/>
            <person name="Labutti K."/>
            <person name="Salamov A."/>
            <person name="Andreopoulos B."/>
            <person name="Baker S."/>
            <person name="Barry K."/>
            <person name="Bills G."/>
            <person name="Bluhm B."/>
            <person name="Cannon C."/>
            <person name="Castanera R."/>
            <person name="Culley D."/>
            <person name="Daum C."/>
            <person name="Ezra D."/>
            <person name="Gonzalez J."/>
            <person name="Henrissat B."/>
            <person name="Kuo A."/>
            <person name="Liang C."/>
            <person name="Lipzen A."/>
            <person name="Lutzoni F."/>
            <person name="Magnuson J."/>
            <person name="Mondo S."/>
            <person name="Nolan M."/>
            <person name="Ohm R."/>
            <person name="Pangilinan J."/>
            <person name="Park H.-J."/>
            <person name="Ramirez L."/>
            <person name="Alfaro M."/>
            <person name="Sun H."/>
            <person name="Tritt A."/>
            <person name="Yoshinaga Y."/>
            <person name="Zwiers L.-H."/>
            <person name="Turgeon B."/>
            <person name="Goodwin S."/>
            <person name="Spatafora J."/>
            <person name="Crous P."/>
            <person name="Grigoriev I."/>
        </authorList>
    </citation>
    <scope>NUCLEOTIDE SEQUENCE</scope>
    <source>
        <strain evidence="12">CBS 119687</strain>
    </source>
</reference>
<keyword evidence="3 8" id="KW-0479">Metal-binding</keyword>
<dbReference type="GeneID" id="54412845"/>
<dbReference type="PANTHER" id="PTHR10333:SF94">
    <property type="entry name" value="FINGER DOMAIN PROTEIN, PUTATIVE (AFU_ORTHOLOGUE AFUA_3G11940)-RELATED"/>
    <property type="match status" value="1"/>
</dbReference>
<dbReference type="Gene3D" id="3.30.40.10">
    <property type="entry name" value="Zinc/RING finger domain, C3HC4 (zinc finger)"/>
    <property type="match status" value="1"/>
</dbReference>
<feature type="binding site" evidence="8">
    <location>
        <position position="926"/>
    </location>
    <ligand>
        <name>Zn(2+)</name>
        <dbReference type="ChEBI" id="CHEBI:29105"/>
        <label>2</label>
    </ligand>
</feature>
<dbReference type="GO" id="GO:0008270">
    <property type="term" value="F:zinc ion binding"/>
    <property type="evidence" value="ECO:0007669"/>
    <property type="project" value="UniProtKB-KW"/>
</dbReference>
<dbReference type="InterPro" id="IPR028651">
    <property type="entry name" value="ING_fam"/>
</dbReference>
<feature type="site" description="Histone H3K4me3 binding" evidence="7">
    <location>
        <position position="923"/>
    </location>
</feature>
<evidence type="ECO:0000259" key="11">
    <source>
        <dbReference type="PROSITE" id="PS50016"/>
    </source>
</evidence>
<gene>
    <name evidence="12" type="ORF">P153DRAFT_423238</name>
</gene>
<feature type="binding site" evidence="8">
    <location>
        <position position="932"/>
    </location>
    <ligand>
        <name>Zn(2+)</name>
        <dbReference type="ChEBI" id="CHEBI:29105"/>
        <label>1</label>
    </ligand>
</feature>
<dbReference type="PROSITE" id="PS50016">
    <property type="entry name" value="ZF_PHD_2"/>
    <property type="match status" value="1"/>
</dbReference>
<evidence type="ECO:0000256" key="8">
    <source>
        <dbReference type="PIRSR" id="PIRSR628651-51"/>
    </source>
</evidence>
<evidence type="ECO:0000256" key="5">
    <source>
        <dbReference type="ARBA" id="ARBA00022833"/>
    </source>
</evidence>
<organism evidence="12 13">
    <name type="scientific">Dothidotthia symphoricarpi CBS 119687</name>
    <dbReference type="NCBI Taxonomy" id="1392245"/>
    <lineage>
        <taxon>Eukaryota</taxon>
        <taxon>Fungi</taxon>
        <taxon>Dikarya</taxon>
        <taxon>Ascomycota</taxon>
        <taxon>Pezizomycotina</taxon>
        <taxon>Dothideomycetes</taxon>
        <taxon>Pleosporomycetidae</taxon>
        <taxon>Pleosporales</taxon>
        <taxon>Dothidotthiaceae</taxon>
        <taxon>Dothidotthia</taxon>
    </lineage>
</organism>
<dbReference type="Proteomes" id="UP000799771">
    <property type="component" value="Unassembled WGS sequence"/>
</dbReference>
<feature type="binding site" evidence="8">
    <location>
        <position position="950"/>
    </location>
    <ligand>
        <name>Zn(2+)</name>
        <dbReference type="ChEBI" id="CHEBI:29105"/>
        <label>2</label>
    </ligand>
</feature>
<feature type="compositionally biased region" description="Low complexity" evidence="10">
    <location>
        <begin position="523"/>
        <end position="570"/>
    </location>
</feature>
<evidence type="ECO:0000256" key="10">
    <source>
        <dbReference type="SAM" id="MobiDB-lite"/>
    </source>
</evidence>
<feature type="region of interest" description="Disordered" evidence="10">
    <location>
        <begin position="417"/>
        <end position="901"/>
    </location>
</feature>
<sequence>MAEGDDALDEPQPAPNPDALTTVNDFLDYTEYFPSDLVRSLTLIGDCDQAYRDAAQHVHDLAALYGRLPALPDDERPDPAALRRQMARRLQHAISQRHFACTEAARLYELSLRHCHRSAVIRRKLHAQPQPPSRDPTPAAVSPPPARPLHRPADRPAHLRLTFDAARHRNTAVPLPSRRARAHSPDSDSGSDRDADVDARKPKRPADRPPKPARARAAGGVLGTNVHSTIAGISTSNALAQLHPPPPDARPGSRWAPWRKLTEYEMAVLRKSMKKNAVWTPSLTMVNRELERKHRTKGDFERERARCEAAGDVFLDEQPETLQQIMAAQGMGDQIVNVPAAEAPARSSEPVDDDAGEDVTVAIRTGPVEAKDGRNLDRSTRRQKALRDTQVLEDATKNLTMAADGLKELTFVSAAVAASSAQKRKTPARSSNKRKRDASPPPALETATEATNDASPAHADSAAEEPDAKRQRVELTAPSPSPDAPASPLGSVHSTPDMEEPLPEDPGALAVDAIDPALESATPASEAMDTAADADSASAVPVASAPQTPVVSHVEESVPAQTSPSAAPSPTAHPPVPSPEKPKTASSTTTLQVPLAPAGPSTPEVNKKQETKPSHEQPTVASQPPNEPADQPVALATTPNSVVPISDTPPASPSPATPTTVPVVPAPSTSPTSPTEIAPLPESGSAVDISAGIAATAPASPSDQGPLADDPPAESASVSPLSGPVTSTHAAESAHSSAATPLAPPAPPRSTSTAASSRPKRESTAPKASSPNPIPAHPKKPSSTSSPAPTPALEPTQMVMRSHSRSHVPTPKALSEEPKALEAGRTTRGTRRHSIFSQSALTAPVAIRVSRRKKPPPKGEITSAEGGPKTITNTKRQGRTRDRRRKPAEEEEEMEEDTDSIHPDETRYCICNNVSDGDMISCDNNCENEWFHFACVGLEDTPPKRAKWYCPDCRVLLGTDAYGNPLVPPPLPGRRGNR</sequence>
<feature type="binding site" evidence="8">
    <location>
        <position position="911"/>
    </location>
    <ligand>
        <name>Zn(2+)</name>
        <dbReference type="ChEBI" id="CHEBI:29105"/>
        <label>1</label>
    </ligand>
</feature>
<evidence type="ECO:0000313" key="13">
    <source>
        <dbReference type="Proteomes" id="UP000799771"/>
    </source>
</evidence>
<evidence type="ECO:0000256" key="2">
    <source>
        <dbReference type="ARBA" id="ARBA00010210"/>
    </source>
</evidence>
<dbReference type="CDD" id="cd15505">
    <property type="entry name" value="PHD_ING"/>
    <property type="match status" value="1"/>
</dbReference>
<accession>A0A6A6ABX7</accession>